<protein>
    <submittedName>
        <fullName evidence="1">Putative transcriptional regulator</fullName>
    </submittedName>
</protein>
<dbReference type="GeneID" id="13796391"/>
<name>K0IEE3_NITGG</name>
<dbReference type="Proteomes" id="UP000008037">
    <property type="component" value="Chromosome"/>
</dbReference>
<dbReference type="RefSeq" id="WP_015017736.1">
    <property type="nucleotide sequence ID" value="NC_018719.1"/>
</dbReference>
<gene>
    <name evidence="1" type="ordered locus">Ngar_c02150</name>
</gene>
<organism evidence="1 2">
    <name type="scientific">Nitrososphaera gargensis (strain Ga9.2)</name>
    <dbReference type="NCBI Taxonomy" id="1237085"/>
    <lineage>
        <taxon>Archaea</taxon>
        <taxon>Nitrososphaerota</taxon>
        <taxon>Nitrososphaeria</taxon>
        <taxon>Nitrososphaerales</taxon>
        <taxon>Nitrososphaeraceae</taxon>
        <taxon>Nitrososphaera</taxon>
    </lineage>
</organism>
<dbReference type="HOGENOM" id="CLU_1943922_0_0_2"/>
<dbReference type="InParanoid" id="K0IEE3"/>
<reference evidence="1 2" key="1">
    <citation type="journal article" date="2012" name="Environ. Microbiol.">
        <title>The genome of the ammonia-oxidizing Candidatus Nitrososphaera gargensis: insights into metabolic versatility and environmental adaptations.</title>
        <authorList>
            <person name="Spang A."/>
            <person name="Poehlein A."/>
            <person name="Offre P."/>
            <person name="Zumbragel S."/>
            <person name="Haider S."/>
            <person name="Rychlik N."/>
            <person name="Nowka B."/>
            <person name="Schmeisser C."/>
            <person name="Lebedeva E.V."/>
            <person name="Rattei T."/>
            <person name="Bohm C."/>
            <person name="Schmid M."/>
            <person name="Galushko A."/>
            <person name="Hatzenpichler R."/>
            <person name="Weinmaier T."/>
            <person name="Daniel R."/>
            <person name="Schleper C."/>
            <person name="Spieck E."/>
            <person name="Streit W."/>
            <person name="Wagner M."/>
        </authorList>
    </citation>
    <scope>NUCLEOTIDE SEQUENCE [LARGE SCALE GENOMIC DNA]</scope>
    <source>
        <strain evidence="2">Ga9.2</strain>
    </source>
</reference>
<evidence type="ECO:0000313" key="2">
    <source>
        <dbReference type="Proteomes" id="UP000008037"/>
    </source>
</evidence>
<accession>K0IEE3</accession>
<evidence type="ECO:0000313" key="1">
    <source>
        <dbReference type="EMBL" id="AFU57163.1"/>
    </source>
</evidence>
<keyword evidence="2" id="KW-1185">Reference proteome</keyword>
<dbReference type="EMBL" id="CP002408">
    <property type="protein sequence ID" value="AFU57163.1"/>
    <property type="molecule type" value="Genomic_DNA"/>
</dbReference>
<dbReference type="AlphaFoldDB" id="K0IEE3"/>
<dbReference type="BioCyc" id="CNIT1237085:G1324-215-MONOMER"/>
<proteinExistence type="predicted"/>
<dbReference type="KEGG" id="nga:Ngar_c02150"/>
<sequence length="129" mass="14619">MLSGVTGLGVGVRDEDEDKMQLLLDSLRPAIVGLIESCNYEVPDILTKIDYAIIKELIKKPRIEVLDIAKAVDLARDCRENDREDDEKSLLEFSININPSAMKGQIVFFLPVRAERQFYPGCWKGYLES</sequence>